<evidence type="ECO:0000256" key="28">
    <source>
        <dbReference type="ARBA" id="ARBA00034112"/>
    </source>
</evidence>
<dbReference type="Proteomes" id="UP001239994">
    <property type="component" value="Unassembled WGS sequence"/>
</dbReference>
<evidence type="ECO:0000256" key="3">
    <source>
        <dbReference type="ARBA" id="ARBA00004651"/>
    </source>
</evidence>
<evidence type="ECO:0000256" key="17">
    <source>
        <dbReference type="ARBA" id="ARBA00023065"/>
    </source>
</evidence>
<feature type="compositionally biased region" description="Acidic residues" evidence="34">
    <location>
        <begin position="1769"/>
        <end position="1778"/>
    </location>
</feature>
<comment type="caution">
    <text evidence="37">The sequence shown here is derived from an EMBL/GenBank/DDBJ whole genome shotgun (WGS) entry which is preliminary data.</text>
</comment>
<dbReference type="InterPro" id="IPR015095">
    <property type="entry name" value="AlkB_hom8_N"/>
</dbReference>
<evidence type="ECO:0000256" key="29">
    <source>
        <dbReference type="ARBA" id="ARBA00036634"/>
    </source>
</evidence>
<evidence type="ECO:0000256" key="5">
    <source>
        <dbReference type="ARBA" id="ARBA00022475"/>
    </source>
</evidence>
<evidence type="ECO:0000256" key="25">
    <source>
        <dbReference type="ARBA" id="ARBA00024028"/>
    </source>
</evidence>
<dbReference type="FunFam" id="1.10.287.70:FF:000021">
    <property type="entry name" value="Voltage-dependent L-type calcium channel subunit alpha"/>
    <property type="match status" value="1"/>
</dbReference>
<dbReference type="FunFam" id="1.20.120.350:FF:000020">
    <property type="entry name" value="Voltage-dependent L-type calcium channel subunit alpha"/>
    <property type="match status" value="1"/>
</dbReference>
<feature type="transmembrane region" description="Helical" evidence="35">
    <location>
        <begin position="163"/>
        <end position="180"/>
    </location>
</feature>
<feature type="transmembrane region" description="Helical" evidence="35">
    <location>
        <begin position="2188"/>
        <end position="2211"/>
    </location>
</feature>
<dbReference type="Pfam" id="PF16885">
    <property type="entry name" value="CAC1F_C"/>
    <property type="match status" value="1"/>
</dbReference>
<keyword evidence="18 35" id="KW-0472">Membrane</keyword>
<evidence type="ECO:0000256" key="1">
    <source>
        <dbReference type="ARBA" id="ARBA00004279"/>
    </source>
</evidence>
<dbReference type="SUPFAM" id="SSF56672">
    <property type="entry name" value="DNA/RNA polymerases"/>
    <property type="match status" value="1"/>
</dbReference>
<evidence type="ECO:0000256" key="4">
    <source>
        <dbReference type="ARBA" id="ARBA00022448"/>
    </source>
</evidence>
<evidence type="ECO:0000256" key="13">
    <source>
        <dbReference type="ARBA" id="ARBA00022860"/>
    </source>
</evidence>
<evidence type="ECO:0000256" key="7">
    <source>
        <dbReference type="ARBA" id="ARBA00022568"/>
    </source>
</evidence>
<dbReference type="FunFam" id="1.20.120.350:FF:000127">
    <property type="entry name" value="Voltage-dependent L-type calcium channel subunit alpha"/>
    <property type="match status" value="1"/>
</dbReference>
<evidence type="ECO:0000313" key="38">
    <source>
        <dbReference type="Proteomes" id="UP001239994"/>
    </source>
</evidence>
<dbReference type="EMBL" id="JAROKS010000022">
    <property type="protein sequence ID" value="KAK1789466.1"/>
    <property type="molecule type" value="Genomic_DNA"/>
</dbReference>
<comment type="subcellular location">
    <subcellularLocation>
        <location evidence="24">Cell membrane</location>
        <location evidence="24">Sarcolemma</location>
        <location evidence="24">T-tubule</location>
    </subcellularLocation>
    <subcellularLocation>
        <location evidence="3">Cell membrane</location>
        <topology evidence="3">Multi-pass membrane protein</topology>
    </subcellularLocation>
    <subcellularLocation>
        <location evidence="1">Cell projection</location>
        <location evidence="1">Dendrite</location>
    </subcellularLocation>
    <subcellularLocation>
        <location evidence="33">Membrane</location>
        <topology evidence="33">Multi-pass membrane protein</topology>
    </subcellularLocation>
    <subcellularLocation>
        <location evidence="2">Perikaryon</location>
    </subcellularLocation>
    <subcellularLocation>
        <location evidence="28">Postsynaptic density membrane</location>
    </subcellularLocation>
</comment>
<dbReference type="GO" id="GO:0008331">
    <property type="term" value="F:high voltage-gated calcium channel activity"/>
    <property type="evidence" value="ECO:0007669"/>
    <property type="project" value="TreeGrafter"/>
</dbReference>
<dbReference type="GO" id="GO:0005891">
    <property type="term" value="C:voltage-gated calcium channel complex"/>
    <property type="evidence" value="ECO:0007669"/>
    <property type="project" value="InterPro"/>
</dbReference>
<dbReference type="GO" id="GO:0098703">
    <property type="term" value="P:calcium ion import across plasma membrane"/>
    <property type="evidence" value="ECO:0007669"/>
    <property type="project" value="TreeGrafter"/>
</dbReference>
<feature type="binding site" evidence="31">
    <location>
        <position position="1668"/>
    </location>
    <ligand>
        <name>Ca(2+)</name>
        <dbReference type="ChEBI" id="CHEBI:29108"/>
    </ligand>
</feature>
<dbReference type="FunFam" id="1.10.238.10:FF:000418">
    <property type="entry name" value="Voltage-dependent L-type calcium channel subunit alpha"/>
    <property type="match status" value="1"/>
</dbReference>
<keyword evidence="14 33" id="KW-0851">Voltage-gated channel</keyword>
<dbReference type="Gene3D" id="1.10.238.10">
    <property type="entry name" value="EF-hand"/>
    <property type="match status" value="1"/>
</dbReference>
<keyword evidence="23" id="KW-0407">Ion channel</keyword>
<feature type="region of interest" description="Disordered" evidence="34">
    <location>
        <begin position="2623"/>
        <end position="2661"/>
    </location>
</feature>
<dbReference type="PRINTS" id="PR00167">
    <property type="entry name" value="CACHANNEL"/>
</dbReference>
<dbReference type="PANTHER" id="PTHR45628:SF10">
    <property type="entry name" value="VOLTAGE-DEPENDENT L-TYPE CALCIUM CHANNEL SUBUNIT ALPHA-1C"/>
    <property type="match status" value="1"/>
</dbReference>
<evidence type="ECO:0000256" key="33">
    <source>
        <dbReference type="RuleBase" id="RU003808"/>
    </source>
</evidence>
<evidence type="ECO:0000256" key="8">
    <source>
        <dbReference type="ARBA" id="ARBA00022673"/>
    </source>
</evidence>
<dbReference type="CDD" id="cd01650">
    <property type="entry name" value="RT_nLTR_like"/>
    <property type="match status" value="1"/>
</dbReference>
<dbReference type="Gene3D" id="1.20.120.350">
    <property type="entry name" value="Voltage-gated potassium channels. Chain C"/>
    <property type="match status" value="4"/>
</dbReference>
<evidence type="ECO:0000256" key="9">
    <source>
        <dbReference type="ARBA" id="ARBA00022692"/>
    </source>
</evidence>
<evidence type="ECO:0000256" key="18">
    <source>
        <dbReference type="ARBA" id="ARBA00023136"/>
    </source>
</evidence>
<protein>
    <recommendedName>
        <fullName evidence="26">Voltage-dependent L-type calcium channel subunit alpha-1C</fullName>
    </recommendedName>
    <alternativeName>
        <fullName evidence="27">Voltage-gated calcium channel subunit alpha Cav1.2</fullName>
    </alternativeName>
</protein>
<feature type="transmembrane region" description="Helical" evidence="35">
    <location>
        <begin position="1526"/>
        <end position="1548"/>
    </location>
</feature>
<dbReference type="Gene3D" id="6.10.250.2500">
    <property type="match status" value="1"/>
</dbReference>
<feature type="compositionally biased region" description="Basic and acidic residues" evidence="34">
    <location>
        <begin position="269"/>
        <end position="285"/>
    </location>
</feature>
<evidence type="ECO:0000256" key="30">
    <source>
        <dbReference type="ARBA" id="ARBA00045450"/>
    </source>
</evidence>
<gene>
    <name evidence="37" type="ORF">P4O66_015388</name>
</gene>
<keyword evidence="22" id="KW-0966">Cell projection</keyword>
<comment type="catalytic activity">
    <reaction evidence="29">
        <text>Ca(2+)(in) = Ca(2+)(out)</text>
        <dbReference type="Rhea" id="RHEA:29671"/>
        <dbReference type="ChEBI" id="CHEBI:29108"/>
    </reaction>
</comment>
<evidence type="ECO:0000256" key="15">
    <source>
        <dbReference type="ARBA" id="ARBA00022989"/>
    </source>
</evidence>
<name>A0AAD9DPP3_9TELE</name>
<keyword evidence="7 33" id="KW-0109">Calcium transport</keyword>
<dbReference type="Pfam" id="PF08763">
    <property type="entry name" value="Ca_chan_IQ"/>
    <property type="match status" value="1"/>
</dbReference>
<evidence type="ECO:0000256" key="24">
    <source>
        <dbReference type="ARBA" id="ARBA00024012"/>
    </source>
</evidence>
<evidence type="ECO:0000256" key="10">
    <source>
        <dbReference type="ARBA" id="ARBA00022723"/>
    </source>
</evidence>
<dbReference type="PRINTS" id="PR01635">
    <property type="entry name" value="LVDCCALPHA1C"/>
</dbReference>
<keyword evidence="10 31" id="KW-0479">Metal-binding</keyword>
<evidence type="ECO:0000256" key="14">
    <source>
        <dbReference type="ARBA" id="ARBA00022882"/>
    </source>
</evidence>
<dbReference type="GO" id="GO:0046872">
    <property type="term" value="F:metal ion binding"/>
    <property type="evidence" value="ECO:0007669"/>
    <property type="project" value="UniProtKB-KW"/>
</dbReference>
<sequence length="3059" mass="341025">MNLLCFQSCFGDVQIGIHTNLGLHRHDLTGAQCGQRVLTCSPFAGSNYSSPSLAPVASLNEQEHSSGSGGGGRGGVVGLAPEHIPTPGAALSWQAAIDAARQAKLMGKAGAPISTASSTQRKRQHYSKPKKQTTTAATRPPRALLCLTLKNPIRRACINIVEWKYPFWSIGVVMGYSHIIPLTPHSFRPFEIIILMTIFANCVALAVYIPFPEDDSNATNFNLVREMSHDTLMLTDCCAANGAKESSMDLLEGYAGDGERRGSYYPYGDHQEYYGEQDRSEPQTDTDLRLEYTEVSSRSGLEVDQKENLAMEVEEALHWDSPLDMDTVLADSESEEPPAPKVPPKAPTRRLRSRTSRRPKGACEGVLCSEEDSPSAKDRSHKAQAPKPKPRKGKKAVSPVPAPEMGQLAKASPEARTPKPEQPPPHTSAKRDPVQPGRTATQLMIGGMAGAFVAFPGLFSSHLFLVFPPAFLLALARGGLPGPRRLALVSGPQPIRLCCMPPFQLQPQARGRHISYICLHEKGKEVKLSVQAGHANSSILTDCCSDKITSIVGRSGVMEGPVLVPPYQLPGKEGSSASLPPQTPKRLQAALQVYFQLISETGAKGSLSLKFNVKTCIYSSMVKSAAEGAPMRGKRCEIVHTAGCFAFTLLSSSSRMSLMQVKVWRQRWPAILFLCSNSLEERVEYLFLIIFTVEAFLKVIAYGLLCHPNAYLRNGWNLLDFIIVVVGDATLPDALNDFYARFEAQNNVAAEKVLCLTAADVRRTLHGVNPRKAAGPDNIPGREIRECADQLADVLTDIFNISLSCAVVPTCFKTTTIVPVPKKPTVSCLNDYRPIALTSIIMKCFERLIMRHIKTQLPPSLDPLQFAYRSNRSTDDAISTTLHLALTHLDKKGTYVRMLFIDFSSTFNTIVPQHLIGKLSLLGLNTSLCNWILAFLTGRPQSVQIGSSTSNTTTLSTGAPQGSVLSPLLFTLLTHDCAAMHSLNHIIKFADDTTVVGLINKDNESAYREEVRELVSWCKVNNLYLNVNKTLQSKELPKTRARQDHSPLAINGSSVEIIKNIKFLGVHIAENLTWTLNTRSITKRAQQRLYFLRKLRGAHLPSPIFTTFYREEAQEKRRCTGEVVTAIKGKQEGNQQVSEGLFSAILEQATKGDGGTPIGGKAAGFDVKALRAFRVLRPLRLVSGVPSLQVVLNSIIKAMVPLLHIALLVLFVIIIYAIIGLELFMGKMHRTCFFIRDGQKGAIAEEKPAPCAPNSSAHGRHCSPPNITQCYMGWEGPNDGITNFDNFAFAMLTVFQCITMEGWTDVLYWMQDAMGYELPWVYFVSLVIFGSFFVLNLVLGVLSGEFSKEREKAKARGDFQKLREKQQLEEDLKGYLDWITQAEDIDPENDDEGLDDDKPRNLSIPASENESVNTDNAPAGDMEGETCCTRLANRISKSKFSRYSRRWNRLCRRKCRAAVKSNVFYWLVIFLVFLNTLTIASEHHQQPDWLTNVQAHYRSPKMFLFIFFLHNFLSMTLLLTDIANKVLLALFTGEMLLKMYSLGLQAYFVSLFNRFDGFVVCGGILETILVETKIMSPLGISVLRCVRLLRIFKITRYWNSLSNLVASLLNSVRSIASLLLLLFLFIIIFSLLGMQLFGGKFNFDETRRSTFDNFPQSLLTVFQILTGEDWNSVMYDGIMAYGGPSFPGMLVCIYFIILFICGNYILLNVFLAIAVDNLADAESLTSAQKEEEEEKERRKLARKWGLINIDDYTGDDNEEKNPYPVNDFPGEEDDEEPEMPVGPRPRPLSEIQLKEKAIPMPEARAFFIFSHTNKFRVLCHKIVNHNIFTNLILFFILLSSVSLAAEDPVKSDSFRNQILGYADHVFTGLFTIEIILKMTAYGAFLHKGSFCRNYFNILDLVVVSVSLISSGIQLSSAPLNSVPRRSSAINVVKILRVLRVLRPLRAINRAKGLKHVVQCVFVAIRTIGNIVIVTTLLQFMFACIGVQLFKGKFSYCTDSSKQTEAECKGTYILYKDGNVGKPERAQRIWENSDFNFDDVLQGMMALFAVSTFEGWPGLLYKAIDSHAEDVGPIYNYRVVISIFFIIYIIIIAFFMMNIFVGFVIVTFQEQGEQEYKNCELDKNQRQCVEYALKARPLRRYIPKNPYQYKVWYVVNSTYFEYLMFTLILLNTICLAMQHHGQSTSFNNAMNILNMLFTGLFTVEMILKLIAFKPRGYFSDPWNVFDFLIVIGSIIDVILSEINGQQNTEDNARISITFFRLFRVMRLVKLLSRGEGIRTLLWTFIKSFQALPYVALLIVMLFFIYAVIGMQVFGKIALRDNSQINRNNNFQTFPQAVLLLFRCATGEAWQEIMLACSPHHPCEKGSDESPTTEDCGSYFAIIYFVSFYMLCAFLIINLFVAVIMDNFDYLTRDWSILGPHHLDEFKRIWAEYDPEAKGRIKHLDVVTLLRRIQPPLGFGKLCPHRVACKRLVSMNMPLNSDGTVMFNATLFALVRTALRIKTEDDEVTVGKFYATFLIQEYFRKFKKRKEQGLVAKVPPKTALSLQQAGLRTLHDMGPEIRRAISGDLTVEEELEKAMKETVCAASEDDIFRVKRSGGLFGNHVNYYHQSDGRTSFPQSFTTQRPLHISKSGSPGEGESPSHEKLVDSTFTPSSYSSSGSNANINNANNTAIGHCYPSPSISTVDGHTRPLLTPVLLPHSSWCFPNKSLDTSESRLPIIRREEASTDETYDEMFTESNCDQSMLSTEMLALQDEECKQLAVTGEGDVGEDRRPWQSPRRAFLCPTALGRRSSFHLECLRRQTRADPSQKTALSLHLVQHQALAVAGLNPLVRRSHSPTLFTRLCSTPPASPCSHGAGGLCEQPVPSLRLEEPGSYEKLNSSLPSVNCGSCPSDSNGHDTRSSRRALRPISLTVPSVTCKETGSFSHGSAGSLVEAVLISEGLGRYAQDPSFIEVAKQELADACDMTMEEMENAADNILNANGPPSPNGNLLPYMHCRDTGTPEPLRSNSQGLSRAGETEELLRSGLEDLEKGTGGLRAAGGGQRNSRLMEDEDMECVTSL</sequence>
<dbReference type="InterPro" id="IPR050599">
    <property type="entry name" value="VDCC_alpha-1_subunit"/>
</dbReference>
<keyword evidence="12 31" id="KW-0106">Calcium</keyword>
<dbReference type="PANTHER" id="PTHR45628">
    <property type="entry name" value="VOLTAGE-DEPENDENT CALCIUM CHANNEL TYPE A SUBUNIT ALPHA-1"/>
    <property type="match status" value="1"/>
</dbReference>
<feature type="compositionally biased region" description="Basic residues" evidence="34">
    <location>
        <begin position="120"/>
        <end position="131"/>
    </location>
</feature>
<feature type="transmembrane region" description="Helical" evidence="35">
    <location>
        <begin position="1970"/>
        <end position="1989"/>
    </location>
</feature>
<evidence type="ECO:0000256" key="16">
    <source>
        <dbReference type="ARBA" id="ARBA00023018"/>
    </source>
</evidence>
<dbReference type="SMART" id="SM01062">
    <property type="entry name" value="Ca_chan_IQ"/>
    <property type="match status" value="1"/>
</dbReference>
<feature type="transmembrane region" description="Helical" evidence="35">
    <location>
        <begin position="1865"/>
        <end position="1885"/>
    </location>
</feature>
<feature type="glycosylation site" description="N-linked (GlcNAc...) asparagine" evidence="32">
    <location>
        <position position="1266"/>
    </location>
</feature>
<feature type="transmembrane region" description="Helical" evidence="35">
    <location>
        <begin position="1501"/>
        <end position="1519"/>
    </location>
</feature>
<feature type="transmembrane region" description="Helical" evidence="35">
    <location>
        <begin position="1463"/>
        <end position="1481"/>
    </location>
</feature>
<evidence type="ECO:0000256" key="21">
    <source>
        <dbReference type="ARBA" id="ARBA00023257"/>
    </source>
</evidence>
<dbReference type="InterPro" id="IPR005821">
    <property type="entry name" value="Ion_trans_dom"/>
</dbReference>
<dbReference type="GO" id="GO:0043204">
    <property type="term" value="C:perikaryon"/>
    <property type="evidence" value="ECO:0007669"/>
    <property type="project" value="UniProtKB-SubCell"/>
</dbReference>
<evidence type="ECO:0000256" key="31">
    <source>
        <dbReference type="PIRSR" id="PIRSR602077-1"/>
    </source>
</evidence>
<dbReference type="SUPFAM" id="SSF81324">
    <property type="entry name" value="Voltage-gated potassium channels"/>
    <property type="match status" value="4"/>
</dbReference>
<feature type="transmembrane region" description="Helical" evidence="35">
    <location>
        <begin position="2082"/>
        <end position="2107"/>
    </location>
</feature>
<dbReference type="Pfam" id="PF00520">
    <property type="entry name" value="Ion_trans"/>
    <property type="match status" value="5"/>
</dbReference>
<dbReference type="GO" id="GO:0023052">
    <property type="term" value="P:signaling"/>
    <property type="evidence" value="ECO:0007669"/>
    <property type="project" value="UniProtKB-ARBA"/>
</dbReference>
<dbReference type="GO" id="GO:0030425">
    <property type="term" value="C:dendrite"/>
    <property type="evidence" value="ECO:0007669"/>
    <property type="project" value="UniProtKB-SubCell"/>
</dbReference>
<feature type="region of interest" description="Disordered" evidence="34">
    <location>
        <begin position="331"/>
        <end position="437"/>
    </location>
</feature>
<dbReference type="InterPro" id="IPR031649">
    <property type="entry name" value="GPHH_dom"/>
</dbReference>
<dbReference type="InterPro" id="IPR043502">
    <property type="entry name" value="DNA/RNA_pol_sf"/>
</dbReference>
<feature type="transmembrane region" description="Helical" evidence="35">
    <location>
        <begin position="1287"/>
        <end position="1308"/>
    </location>
</feature>
<dbReference type="InterPro" id="IPR027359">
    <property type="entry name" value="Volt_channel_dom_sf"/>
</dbReference>
<evidence type="ECO:0000256" key="11">
    <source>
        <dbReference type="ARBA" id="ARBA00022737"/>
    </source>
</evidence>
<feature type="domain" description="Reverse transcriptase" evidence="36">
    <location>
        <begin position="801"/>
        <end position="1055"/>
    </location>
</feature>
<dbReference type="InterPro" id="IPR005451">
    <property type="entry name" value="VDCC_L_a1csu"/>
</dbReference>
<evidence type="ECO:0000256" key="23">
    <source>
        <dbReference type="ARBA" id="ARBA00023303"/>
    </source>
</evidence>
<dbReference type="GO" id="GO:0016706">
    <property type="term" value="F:2-oxoglutarate-dependent dioxygenase activity"/>
    <property type="evidence" value="ECO:0007669"/>
    <property type="project" value="InterPro"/>
</dbReference>
<feature type="region of interest" description="Disordered" evidence="34">
    <location>
        <begin position="111"/>
        <end position="137"/>
    </location>
</feature>
<keyword evidence="4" id="KW-0813">Transport</keyword>
<dbReference type="Pfam" id="PF16905">
    <property type="entry name" value="GPHH"/>
    <property type="match status" value="1"/>
</dbReference>
<keyword evidence="38" id="KW-1185">Reference proteome</keyword>
<keyword evidence="8 33" id="KW-0107">Calcium channel</keyword>
<dbReference type="Pfam" id="PF09004">
    <property type="entry name" value="ALKBH8_N"/>
    <property type="match status" value="1"/>
</dbReference>
<keyword evidence="21" id="KW-0628">Postsynaptic cell membrane</keyword>
<dbReference type="GO" id="GO:0042391">
    <property type="term" value="P:regulation of membrane potential"/>
    <property type="evidence" value="ECO:0007669"/>
    <property type="project" value="UniProtKB-ARBA"/>
</dbReference>
<organism evidence="37 38">
    <name type="scientific">Electrophorus voltai</name>
    <dbReference type="NCBI Taxonomy" id="2609070"/>
    <lineage>
        <taxon>Eukaryota</taxon>
        <taxon>Metazoa</taxon>
        <taxon>Chordata</taxon>
        <taxon>Craniata</taxon>
        <taxon>Vertebrata</taxon>
        <taxon>Euteleostomi</taxon>
        <taxon>Actinopterygii</taxon>
        <taxon>Neopterygii</taxon>
        <taxon>Teleostei</taxon>
        <taxon>Ostariophysi</taxon>
        <taxon>Gymnotiformes</taxon>
        <taxon>Gymnotoidei</taxon>
        <taxon>Gymnotidae</taxon>
        <taxon>Electrophorus</taxon>
    </lineage>
</organism>
<feature type="transmembrane region" description="Helical" evidence="35">
    <location>
        <begin position="1686"/>
        <end position="1707"/>
    </location>
</feature>
<keyword evidence="9 35" id="KW-0812">Transmembrane</keyword>
<dbReference type="GO" id="GO:0007154">
    <property type="term" value="P:cell communication"/>
    <property type="evidence" value="ECO:0007669"/>
    <property type="project" value="UniProtKB-ARBA"/>
</dbReference>
<evidence type="ECO:0000256" key="12">
    <source>
        <dbReference type="ARBA" id="ARBA00022837"/>
    </source>
</evidence>
<evidence type="ECO:0000256" key="27">
    <source>
        <dbReference type="ARBA" id="ARBA00030570"/>
    </source>
</evidence>
<dbReference type="Gene3D" id="1.10.287.70">
    <property type="match status" value="4"/>
</dbReference>
<evidence type="ECO:0000256" key="6">
    <source>
        <dbReference type="ARBA" id="ARBA00022553"/>
    </source>
</evidence>
<dbReference type="PROSITE" id="PS50878">
    <property type="entry name" value="RT_POL"/>
    <property type="match status" value="1"/>
</dbReference>
<keyword evidence="5" id="KW-1003">Cell membrane</keyword>
<reference evidence="37" key="1">
    <citation type="submission" date="2023-03" db="EMBL/GenBank/DDBJ databases">
        <title>Electrophorus voltai genome.</title>
        <authorList>
            <person name="Bian C."/>
        </authorList>
    </citation>
    <scope>NUCLEOTIDE SEQUENCE</scope>
    <source>
        <strain evidence="37">CB-2022</strain>
        <tissue evidence="37">Muscle</tissue>
    </source>
</reference>
<dbReference type="InterPro" id="IPR002077">
    <property type="entry name" value="VDCCAlpha1"/>
</dbReference>
<dbReference type="Gene3D" id="6.10.250.2180">
    <property type="match status" value="1"/>
</dbReference>
<feature type="transmembrane region" description="Helical" evidence="35">
    <location>
        <begin position="1827"/>
        <end position="1845"/>
    </location>
</feature>
<feature type="region of interest" description="Disordered" evidence="34">
    <location>
        <begin position="1751"/>
        <end position="1786"/>
    </location>
</feature>
<feature type="transmembrane region" description="Helical" evidence="35">
    <location>
        <begin position="2377"/>
        <end position="2403"/>
    </location>
</feature>
<feature type="compositionally biased region" description="Gly residues" evidence="34">
    <location>
        <begin position="67"/>
        <end position="77"/>
    </location>
</feature>
<proteinExistence type="inferred from homology"/>
<dbReference type="Pfam" id="PF00078">
    <property type="entry name" value="RVT_1"/>
    <property type="match status" value="1"/>
</dbReference>
<dbReference type="GO" id="GO:0008168">
    <property type="term" value="F:methyltransferase activity"/>
    <property type="evidence" value="ECO:0007669"/>
    <property type="project" value="InterPro"/>
</dbReference>
<keyword evidence="19" id="KW-1015">Disulfide bond</keyword>
<dbReference type="FunFam" id="1.10.287.70:FF:000009">
    <property type="entry name" value="Voltage-dependent L-type calcium channel subunit alpha"/>
    <property type="match status" value="1"/>
</dbReference>
<evidence type="ECO:0000313" key="37">
    <source>
        <dbReference type="EMBL" id="KAK1789466.1"/>
    </source>
</evidence>
<feature type="compositionally biased region" description="Acidic residues" evidence="34">
    <location>
        <begin position="1385"/>
        <end position="1395"/>
    </location>
</feature>
<evidence type="ECO:0000256" key="35">
    <source>
        <dbReference type="SAM" id="Phobius"/>
    </source>
</evidence>
<evidence type="ECO:0000259" key="36">
    <source>
        <dbReference type="PROSITE" id="PS50878"/>
    </source>
</evidence>
<feature type="region of interest" description="Disordered" evidence="34">
    <location>
        <begin position="266"/>
        <end position="285"/>
    </location>
</feature>
<feature type="binding site" evidence="31">
    <location>
        <position position="2053"/>
    </location>
    <ligand>
        <name>Ca(2+)</name>
        <dbReference type="ChEBI" id="CHEBI:29108"/>
    </ligand>
</feature>
<feature type="compositionally biased region" description="Pro residues" evidence="34">
    <location>
        <begin position="337"/>
        <end position="346"/>
    </location>
</feature>
<feature type="transmembrane region" description="Helical" evidence="35">
    <location>
        <begin position="443"/>
        <end position="476"/>
    </location>
</feature>
<feature type="region of interest" description="Disordered" evidence="34">
    <location>
        <begin position="1385"/>
        <end position="1419"/>
    </location>
</feature>
<feature type="binding site" evidence="31">
    <location>
        <position position="1301"/>
    </location>
    <ligand>
        <name>Ca(2+)</name>
        <dbReference type="ChEBI" id="CHEBI:29108"/>
    </ligand>
</feature>
<dbReference type="GO" id="GO:0030315">
    <property type="term" value="C:T-tubule"/>
    <property type="evidence" value="ECO:0007669"/>
    <property type="project" value="UniProtKB-SubCell"/>
</dbReference>
<keyword evidence="15 35" id="KW-1133">Transmembrane helix</keyword>
<evidence type="ECO:0000256" key="22">
    <source>
        <dbReference type="ARBA" id="ARBA00023273"/>
    </source>
</evidence>
<feature type="compositionally biased region" description="Basic residues" evidence="34">
    <location>
        <begin position="379"/>
        <end position="395"/>
    </location>
</feature>
<comment type="similarity">
    <text evidence="25">Belongs to the calcium channel alpha-1 subunit (TC 1.A.1.11) family. CACNA1C subfamily.</text>
</comment>
<feature type="compositionally biased region" description="Polar residues" evidence="34">
    <location>
        <begin position="1404"/>
        <end position="1416"/>
    </location>
</feature>
<accession>A0AAD9DPP3</accession>
<keyword evidence="17" id="KW-0406">Ion transport</keyword>
<feature type="transmembrane region" description="Helical" evidence="35">
    <location>
        <begin position="1202"/>
        <end position="1224"/>
    </location>
</feature>
<feature type="transmembrane region" description="Helical" evidence="35">
    <location>
        <begin position="1320"/>
        <end position="1342"/>
    </location>
</feature>
<feature type="compositionally biased region" description="Basic residues" evidence="34">
    <location>
        <begin position="347"/>
        <end position="360"/>
    </location>
</feature>
<keyword evidence="20 32" id="KW-0325">Glycoprotein</keyword>
<feature type="transmembrane region" description="Helical" evidence="35">
    <location>
        <begin position="2158"/>
        <end position="2176"/>
    </location>
</feature>
<evidence type="ECO:0000256" key="34">
    <source>
        <dbReference type="SAM" id="MobiDB-lite"/>
    </source>
</evidence>
<dbReference type="InterPro" id="IPR014873">
    <property type="entry name" value="VDCC_a1su_IQ"/>
</dbReference>
<dbReference type="GO" id="GO:0005516">
    <property type="term" value="F:calmodulin binding"/>
    <property type="evidence" value="ECO:0007669"/>
    <property type="project" value="UniProtKB-KW"/>
</dbReference>
<dbReference type="GO" id="GO:0098839">
    <property type="term" value="C:postsynaptic density membrane"/>
    <property type="evidence" value="ECO:0007669"/>
    <property type="project" value="UniProtKB-SubCell"/>
</dbReference>
<dbReference type="FunFam" id="1.20.120.350:FF:000006">
    <property type="entry name" value="Voltage-dependent L-type calcium channel subunit alpha"/>
    <property type="match status" value="1"/>
</dbReference>
<feature type="compositionally biased region" description="Low complexity" evidence="34">
    <location>
        <begin position="2628"/>
        <end position="2637"/>
    </location>
</feature>
<evidence type="ECO:0000256" key="32">
    <source>
        <dbReference type="PIRSR" id="PIRSR602077-3"/>
    </source>
</evidence>
<feature type="transmembrane region" description="Helical" evidence="35">
    <location>
        <begin position="1615"/>
        <end position="1637"/>
    </location>
</feature>
<feature type="compositionally biased region" description="Low complexity" evidence="34">
    <location>
        <begin position="2652"/>
        <end position="2661"/>
    </location>
</feature>
<keyword evidence="16" id="KW-0770">Synapse</keyword>
<comment type="function">
    <text evidence="30">Pore-forming, alpha-1C subunit of the voltage-gated calcium channel that gives rise to L-type calcium currents. Mediates influx of calcium ions into the cytoplasm, and thereby triggers calcium release from the sarcoplasm. Plays an important role in excitation-contraction coupling in the heart. Required for normal heart development and normal regulation of heart rhythm. Required for normal contraction of smooth muscle cells in blood vessels and in the intestine. Essential for normal blood pressure regulation via its role in the contraction of arterial smooth muscle cells. Long-lasting (L-type) calcium channels belong to the 'high-voltage activated' (HVA) group.</text>
</comment>
<dbReference type="InterPro" id="IPR031688">
    <property type="entry name" value="CAC1F_C"/>
</dbReference>
<evidence type="ECO:0000256" key="19">
    <source>
        <dbReference type="ARBA" id="ARBA00023157"/>
    </source>
</evidence>
<feature type="transmembrane region" description="Helical" evidence="35">
    <location>
        <begin position="192"/>
        <end position="211"/>
    </location>
</feature>
<dbReference type="FunFam" id="1.10.287.70:FF:000007">
    <property type="entry name" value="Voltage-dependent L-type calcium channel subunit alpha"/>
    <property type="match status" value="1"/>
</dbReference>
<evidence type="ECO:0000256" key="20">
    <source>
        <dbReference type="ARBA" id="ARBA00023180"/>
    </source>
</evidence>
<keyword evidence="11" id="KW-0677">Repeat</keyword>
<keyword evidence="6" id="KW-0597">Phosphoprotein</keyword>
<dbReference type="InterPro" id="IPR000477">
    <property type="entry name" value="RT_dom"/>
</dbReference>
<evidence type="ECO:0000256" key="26">
    <source>
        <dbReference type="ARBA" id="ARBA00024095"/>
    </source>
</evidence>
<keyword evidence="13" id="KW-0112">Calmodulin-binding</keyword>
<feature type="transmembrane region" description="Helical" evidence="35">
    <location>
        <begin position="2290"/>
        <end position="2312"/>
    </location>
</feature>
<feature type="region of interest" description="Disordered" evidence="34">
    <location>
        <begin position="52"/>
        <end position="78"/>
    </location>
</feature>
<evidence type="ECO:0000256" key="2">
    <source>
        <dbReference type="ARBA" id="ARBA00004484"/>
    </source>
</evidence>